<dbReference type="InterPro" id="IPR018691">
    <property type="entry name" value="DUF2188"/>
</dbReference>
<dbReference type="EMBL" id="LT840185">
    <property type="protein sequence ID" value="SMF69439.1"/>
    <property type="molecule type" value="Genomic_DNA"/>
</dbReference>
<proteinExistence type="predicted"/>
<dbReference type="Pfam" id="PF09954">
    <property type="entry name" value="DUF2188"/>
    <property type="match status" value="1"/>
</dbReference>
<protein>
    <recommendedName>
        <fullName evidence="3">DUF2188 domain-containing protein</fullName>
    </recommendedName>
</protein>
<evidence type="ECO:0000313" key="1">
    <source>
        <dbReference type="EMBL" id="SMF69439.1"/>
    </source>
</evidence>
<dbReference type="AlphaFoldDB" id="A0A1X7GGP7"/>
<dbReference type="RefSeq" id="WP_172840854.1">
    <property type="nucleotide sequence ID" value="NZ_LT840185.1"/>
</dbReference>
<name>A0A1X7GGP7_9SPHN</name>
<dbReference type="Proteomes" id="UP000192934">
    <property type="component" value="Chromosome I"/>
</dbReference>
<dbReference type="STRING" id="941907.SAMN06295910_1728"/>
<sequence length="75" mass="8465">MSGRNFWAAQDGDGWVVREEGLPDKTTRHDSREDAWRIANERAAECEGEAFLEGADGGVEDRVWHGKQPRDINPL</sequence>
<organism evidence="1 2">
    <name type="scientific">Allosphingosinicella indica</name>
    <dbReference type="NCBI Taxonomy" id="941907"/>
    <lineage>
        <taxon>Bacteria</taxon>
        <taxon>Pseudomonadati</taxon>
        <taxon>Pseudomonadota</taxon>
        <taxon>Alphaproteobacteria</taxon>
        <taxon>Sphingomonadales</taxon>
        <taxon>Sphingomonadaceae</taxon>
        <taxon>Allosphingosinicella</taxon>
    </lineage>
</organism>
<evidence type="ECO:0008006" key="3">
    <source>
        <dbReference type="Google" id="ProtNLM"/>
    </source>
</evidence>
<evidence type="ECO:0000313" key="2">
    <source>
        <dbReference type="Proteomes" id="UP000192934"/>
    </source>
</evidence>
<keyword evidence="2" id="KW-1185">Reference proteome</keyword>
<reference evidence="2" key="1">
    <citation type="submission" date="2017-04" db="EMBL/GenBank/DDBJ databases">
        <authorList>
            <person name="Varghese N."/>
            <person name="Submissions S."/>
        </authorList>
    </citation>
    <scope>NUCLEOTIDE SEQUENCE [LARGE SCALE GENOMIC DNA]</scope>
    <source>
        <strain evidence="2">Dd16</strain>
    </source>
</reference>
<accession>A0A1X7GGP7</accession>
<gene>
    <name evidence="1" type="ORF">SAMN06295910_1728</name>
</gene>